<evidence type="ECO:0000256" key="1">
    <source>
        <dbReference type="SAM" id="Phobius"/>
    </source>
</evidence>
<dbReference type="AlphaFoldDB" id="A0A7D6ZTS1"/>
<dbReference type="KEGG" id="nhu:H0264_16785"/>
<organism evidence="2 3">
    <name type="scientific">Nocardia huaxiensis</name>
    <dbReference type="NCBI Taxonomy" id="2755382"/>
    <lineage>
        <taxon>Bacteria</taxon>
        <taxon>Bacillati</taxon>
        <taxon>Actinomycetota</taxon>
        <taxon>Actinomycetes</taxon>
        <taxon>Mycobacteriales</taxon>
        <taxon>Nocardiaceae</taxon>
        <taxon>Nocardia</taxon>
    </lineage>
</organism>
<dbReference type="EMBL" id="CP059399">
    <property type="protein sequence ID" value="QLY33665.1"/>
    <property type="molecule type" value="Genomic_DNA"/>
</dbReference>
<feature type="transmembrane region" description="Helical" evidence="1">
    <location>
        <begin position="170"/>
        <end position="189"/>
    </location>
</feature>
<feature type="transmembrane region" description="Helical" evidence="1">
    <location>
        <begin position="52"/>
        <end position="72"/>
    </location>
</feature>
<accession>A0A7D6ZTS1</accession>
<keyword evidence="3" id="KW-1185">Reference proteome</keyword>
<gene>
    <name evidence="2" type="ORF">H0264_16785</name>
</gene>
<evidence type="ECO:0000313" key="3">
    <source>
        <dbReference type="Proteomes" id="UP000515512"/>
    </source>
</evidence>
<feature type="transmembrane region" description="Helical" evidence="1">
    <location>
        <begin position="84"/>
        <end position="105"/>
    </location>
</feature>
<feature type="transmembrane region" description="Helical" evidence="1">
    <location>
        <begin position="196"/>
        <end position="217"/>
    </location>
</feature>
<proteinExistence type="predicted"/>
<evidence type="ECO:0000313" key="2">
    <source>
        <dbReference type="EMBL" id="QLY33665.1"/>
    </source>
</evidence>
<feature type="transmembrane region" description="Helical" evidence="1">
    <location>
        <begin position="117"/>
        <end position="136"/>
    </location>
</feature>
<dbReference type="RefSeq" id="WP_181584829.1">
    <property type="nucleotide sequence ID" value="NZ_CP059399.1"/>
</dbReference>
<keyword evidence="1" id="KW-0472">Membrane</keyword>
<keyword evidence="1" id="KW-0812">Transmembrane</keyword>
<feature type="transmembrane region" description="Helical" evidence="1">
    <location>
        <begin position="143"/>
        <end position="164"/>
    </location>
</feature>
<dbReference type="Proteomes" id="UP000515512">
    <property type="component" value="Chromosome"/>
</dbReference>
<sequence>MTDTDTVAEPRAPERHIPWLTILRAVLVVVCTVAAFWNLLHELIEDVQQGSGIGYIFLMPVLGGFAAIGIALRRRNELPIHDRQADIIVGLLLLSSSVAILGLLVQRYRYEYEVFHLDLVAVPLFLMSLCVLLFGLRPVFRFWPAWLLVLIGSIPLLNLEVVITLGGDRIASGAGLVLFTAGAAAIAGGRTWRRGLVAALLALAVGGVVLLVIRTWFRDAPLFAYQMVPACSAITGSALIMYLYQRDWSTLKPLDRPVNPATAARSRSAVATVLAATAAVMLIDLPHEYITPVADVPGLIVAESPAVAPGWRMLNERAYPWAPRYFGHNTSWVRQQWQAQRGNPAWDKESRRRRIMVDIVRSEDAETIGRYPEFVMYRLAQPRISAPVRIDLGHGVSARLNTVLDDRQLLSWTWLSWTWRGSRGIERISLIAADNHLPDAKFPQPEPSVIGTFENLLHQTLRGSAVDLDPEGDTGDPGTQHKDQDMLTAVAREIVRIGAGG</sequence>
<reference evidence="2 3" key="1">
    <citation type="submission" date="2020-07" db="EMBL/GenBank/DDBJ databases">
        <authorList>
            <person name="Zhuang K."/>
            <person name="Ran Y."/>
        </authorList>
    </citation>
    <scope>NUCLEOTIDE SEQUENCE [LARGE SCALE GENOMIC DNA]</scope>
    <source>
        <strain evidence="2 3">WCH-YHL-001</strain>
    </source>
</reference>
<feature type="transmembrane region" description="Helical" evidence="1">
    <location>
        <begin position="21"/>
        <end position="40"/>
    </location>
</feature>
<keyword evidence="1" id="KW-1133">Transmembrane helix</keyword>
<evidence type="ECO:0008006" key="4">
    <source>
        <dbReference type="Google" id="ProtNLM"/>
    </source>
</evidence>
<name>A0A7D6ZTS1_9NOCA</name>
<feature type="transmembrane region" description="Helical" evidence="1">
    <location>
        <begin position="223"/>
        <end position="244"/>
    </location>
</feature>
<protein>
    <recommendedName>
        <fullName evidence="4">Exosortase/archaeosortase family protein</fullName>
    </recommendedName>
</protein>